<comment type="caution">
    <text evidence="1">The sequence shown here is derived from an EMBL/GenBank/DDBJ whole genome shotgun (WGS) entry which is preliminary data.</text>
</comment>
<reference evidence="1 2" key="1">
    <citation type="submission" date="2021-03" db="EMBL/GenBank/DDBJ databases">
        <title>Flavobacterium Flabelliformis Sp. Nov. And Flavobacterium Geliluteum Sp. Nov., Two Novel Multidrug Resistant Psychrophilic Species Isolated From Antarctica.</title>
        <authorList>
            <person name="Kralova S."/>
            <person name="Busse H.J."/>
            <person name="Bezdicek M."/>
            <person name="Nykrynova M."/>
            <person name="Kroupova E."/>
            <person name="Krsek D."/>
            <person name="Sedlacek I."/>
        </authorList>
    </citation>
    <scope>NUCLEOTIDE SEQUENCE [LARGE SCALE GENOMIC DNA]</scope>
    <source>
        <strain evidence="1 2">P4023</strain>
    </source>
</reference>
<name>A0ABS5CSJ5_9FLAO</name>
<evidence type="ECO:0000313" key="1">
    <source>
        <dbReference type="EMBL" id="MBP4141597.1"/>
    </source>
</evidence>
<dbReference type="Proteomes" id="UP000674217">
    <property type="component" value="Unassembled WGS sequence"/>
</dbReference>
<keyword evidence="2" id="KW-1185">Reference proteome</keyword>
<dbReference type="EMBL" id="JAGFBU010000002">
    <property type="protein sequence ID" value="MBP4141597.1"/>
    <property type="molecule type" value="Genomic_DNA"/>
</dbReference>
<proteinExistence type="predicted"/>
<sequence>MYTLFICNKFRKKIANLQFNNQDYAKNI</sequence>
<protein>
    <submittedName>
        <fullName evidence="1">Uncharacterized protein</fullName>
    </submittedName>
</protein>
<accession>A0ABS5CSJ5</accession>
<organism evidence="1 2">
    <name type="scientific">Flavobacterium flabelliforme</name>
    <dbReference type="NCBI Taxonomy" id="2816119"/>
    <lineage>
        <taxon>Bacteria</taxon>
        <taxon>Pseudomonadati</taxon>
        <taxon>Bacteroidota</taxon>
        <taxon>Flavobacteriia</taxon>
        <taxon>Flavobacteriales</taxon>
        <taxon>Flavobacteriaceae</taxon>
        <taxon>Flavobacterium</taxon>
    </lineage>
</organism>
<gene>
    <name evidence="1" type="ORF">J3S90_07260</name>
</gene>
<evidence type="ECO:0000313" key="2">
    <source>
        <dbReference type="Proteomes" id="UP000674217"/>
    </source>
</evidence>